<evidence type="ECO:0000313" key="1">
    <source>
        <dbReference type="EMBL" id="VXD10339.1"/>
    </source>
</evidence>
<gene>
    <name evidence="1" type="ORF">PL9631_100024</name>
</gene>
<dbReference type="OrthoDB" id="485097at2"/>
<organism evidence="1 2">
    <name type="scientific">Planktothrix paucivesiculata PCC 9631</name>
    <dbReference type="NCBI Taxonomy" id="671071"/>
    <lineage>
        <taxon>Bacteria</taxon>
        <taxon>Bacillati</taxon>
        <taxon>Cyanobacteriota</taxon>
        <taxon>Cyanophyceae</taxon>
        <taxon>Oscillatoriophycideae</taxon>
        <taxon>Oscillatoriales</taxon>
        <taxon>Microcoleaceae</taxon>
        <taxon>Planktothrix</taxon>
    </lineage>
</organism>
<dbReference type="RefSeq" id="WP_083616082.1">
    <property type="nucleotide sequence ID" value="NZ_LR734982.1"/>
</dbReference>
<name>A0A7Z9BEL1_9CYAN</name>
<dbReference type="Proteomes" id="UP000182190">
    <property type="component" value="Unassembled WGS sequence"/>
</dbReference>
<reference evidence="1" key="1">
    <citation type="submission" date="2019-10" db="EMBL/GenBank/DDBJ databases">
        <authorList>
            <consortium name="Genoscope - CEA"/>
            <person name="William W."/>
        </authorList>
    </citation>
    <scope>NUCLEOTIDE SEQUENCE [LARGE SCALE GENOMIC DNA]</scope>
    <source>
        <strain evidence="1">BBR_PRJEB10994</strain>
    </source>
</reference>
<dbReference type="EMBL" id="CZCS02000002">
    <property type="protein sequence ID" value="VXD10339.1"/>
    <property type="molecule type" value="Genomic_DNA"/>
</dbReference>
<evidence type="ECO:0000313" key="2">
    <source>
        <dbReference type="Proteomes" id="UP000182190"/>
    </source>
</evidence>
<sequence length="144" mass="16444">MASQDQVKQYLAHWFQLGKKVFIRNGADSRLPQPVVQGERYSRQFEECWTEILSSESGECYLEGTEQTIENLLSSQWEIKSCGRCSLLIPVKVVGMPPACCPCFDLPTWPNLEAPLPRLPVSTRLYLLNICQRLEPNPETENLD</sequence>
<proteinExistence type="predicted"/>
<dbReference type="AlphaFoldDB" id="A0A7Z9BEL1"/>
<comment type="caution">
    <text evidence="1">The sequence shown here is derived from an EMBL/GenBank/DDBJ whole genome shotgun (WGS) entry which is preliminary data.</text>
</comment>
<protein>
    <submittedName>
        <fullName evidence="1">Uncharacterized protein</fullName>
    </submittedName>
</protein>
<accession>A0A7Z9BEL1</accession>
<keyword evidence="2" id="KW-1185">Reference proteome</keyword>